<dbReference type="Pfam" id="PF00664">
    <property type="entry name" value="ABC_membrane"/>
    <property type="match status" value="2"/>
</dbReference>
<dbReference type="PROSITE" id="PS50893">
    <property type="entry name" value="ABC_TRANSPORTER_2"/>
    <property type="match status" value="2"/>
</dbReference>
<dbReference type="PROSITE" id="PS50929">
    <property type="entry name" value="ABC_TM1F"/>
    <property type="match status" value="2"/>
</dbReference>
<evidence type="ECO:0000259" key="11">
    <source>
        <dbReference type="PROSITE" id="PS50929"/>
    </source>
</evidence>
<dbReference type="GO" id="GO:0005524">
    <property type="term" value="F:ATP binding"/>
    <property type="evidence" value="ECO:0007669"/>
    <property type="project" value="UniProtKB-KW"/>
</dbReference>
<evidence type="ECO:0000256" key="1">
    <source>
        <dbReference type="ARBA" id="ARBA00004141"/>
    </source>
</evidence>
<dbReference type="PANTHER" id="PTHR43394">
    <property type="entry name" value="ATP-DEPENDENT PERMEASE MDL1, MITOCHONDRIAL"/>
    <property type="match status" value="1"/>
</dbReference>
<dbReference type="OrthoDB" id="6500128at2759"/>
<feature type="transmembrane region" description="Helical" evidence="9">
    <location>
        <begin position="720"/>
        <end position="742"/>
    </location>
</feature>
<dbReference type="FunFam" id="3.40.50.300:FF:000913">
    <property type="entry name" value="ABC multidrug transporter SitT"/>
    <property type="match status" value="1"/>
</dbReference>
<feature type="transmembrane region" description="Helical" evidence="9">
    <location>
        <begin position="822"/>
        <end position="840"/>
    </location>
</feature>
<evidence type="ECO:0000256" key="4">
    <source>
        <dbReference type="ARBA" id="ARBA00022692"/>
    </source>
</evidence>
<dbReference type="InterPro" id="IPR003593">
    <property type="entry name" value="AAA+_ATPase"/>
</dbReference>
<dbReference type="Pfam" id="PF00005">
    <property type="entry name" value="ABC_tran"/>
    <property type="match status" value="2"/>
</dbReference>
<comment type="similarity">
    <text evidence="3">Belongs to the ABC transporter superfamily. ABCB family. Multidrug resistance exporter (TC 3.A.1.201) subfamily.</text>
</comment>
<evidence type="ECO:0000313" key="13">
    <source>
        <dbReference type="Proteomes" id="UP000177798"/>
    </source>
</evidence>
<feature type="transmembrane region" description="Helical" evidence="9">
    <location>
        <begin position="259"/>
        <end position="281"/>
    </location>
</feature>
<keyword evidence="8 9" id="KW-0472">Membrane</keyword>
<dbReference type="Proteomes" id="UP000177798">
    <property type="component" value="Chromosome 10"/>
</dbReference>
<dbReference type="GO" id="GO:0012505">
    <property type="term" value="C:endomembrane system"/>
    <property type="evidence" value="ECO:0007669"/>
    <property type="project" value="UniProtKB-SubCell"/>
</dbReference>
<dbReference type="GO" id="GO:0016020">
    <property type="term" value="C:membrane"/>
    <property type="evidence" value="ECO:0007669"/>
    <property type="project" value="UniProtKB-SubCell"/>
</dbReference>
<feature type="domain" description="ABC transmembrane type-1" evidence="11">
    <location>
        <begin position="39"/>
        <end position="323"/>
    </location>
</feature>
<evidence type="ECO:0000313" key="12">
    <source>
        <dbReference type="EMBL" id="APA13289.1"/>
    </source>
</evidence>
<evidence type="ECO:0000256" key="2">
    <source>
        <dbReference type="ARBA" id="ARBA00004308"/>
    </source>
</evidence>
<feature type="domain" description="ABC transmembrane type-1" evidence="11">
    <location>
        <begin position="680"/>
        <end position="966"/>
    </location>
</feature>
<organism evidence="12 13">
    <name type="scientific">Sclerotinia sclerotiorum (strain ATCC 18683 / 1980 / Ss-1)</name>
    <name type="common">White mold</name>
    <name type="synonym">Whetzelinia sclerotiorum</name>
    <dbReference type="NCBI Taxonomy" id="665079"/>
    <lineage>
        <taxon>Eukaryota</taxon>
        <taxon>Fungi</taxon>
        <taxon>Dikarya</taxon>
        <taxon>Ascomycota</taxon>
        <taxon>Pezizomycotina</taxon>
        <taxon>Leotiomycetes</taxon>
        <taxon>Helotiales</taxon>
        <taxon>Sclerotiniaceae</taxon>
        <taxon>Sclerotinia</taxon>
    </lineage>
</organism>
<feature type="transmembrane region" description="Helical" evidence="9">
    <location>
        <begin position="793"/>
        <end position="816"/>
    </location>
</feature>
<comment type="subcellular location">
    <subcellularLocation>
        <location evidence="2">Endomembrane system</location>
    </subcellularLocation>
    <subcellularLocation>
        <location evidence="1">Membrane</location>
        <topology evidence="1">Multi-pass membrane protein</topology>
    </subcellularLocation>
</comment>
<dbReference type="GO" id="GO:0016887">
    <property type="term" value="F:ATP hydrolysis activity"/>
    <property type="evidence" value="ECO:0007669"/>
    <property type="project" value="InterPro"/>
</dbReference>
<dbReference type="FunFam" id="3.40.50.300:FF:001530">
    <property type="entry name" value="ABC multidrug transporter (Eurofung)"/>
    <property type="match status" value="1"/>
</dbReference>
<dbReference type="GO" id="GO:0140359">
    <property type="term" value="F:ABC-type transporter activity"/>
    <property type="evidence" value="ECO:0007669"/>
    <property type="project" value="InterPro"/>
</dbReference>
<dbReference type="CDD" id="cd18577">
    <property type="entry name" value="ABC_6TM_Pgp_ABCB1_D1_like"/>
    <property type="match status" value="1"/>
</dbReference>
<dbReference type="PROSITE" id="PS00211">
    <property type="entry name" value="ABC_TRANSPORTER_1"/>
    <property type="match status" value="2"/>
</dbReference>
<gene>
    <name evidence="12" type="ORF">sscle_10g080590</name>
</gene>
<dbReference type="InterPro" id="IPR027417">
    <property type="entry name" value="P-loop_NTPase"/>
</dbReference>
<dbReference type="InterPro" id="IPR003439">
    <property type="entry name" value="ABC_transporter-like_ATP-bd"/>
</dbReference>
<dbReference type="SUPFAM" id="SSF90123">
    <property type="entry name" value="ABC transporter transmembrane region"/>
    <property type="match status" value="2"/>
</dbReference>
<sequence length="1252" mass="136466">MAAITQEAASLAESRASATGHSLPAVFSTSRWPLDILQLVGVAAAIGAGTARPLMPLVFGGLANKFNNFQNASTLKETVDSEVLYLLYLFIGQWVLTCTYGILLSVSAMNRSRRLRAAYLRSAVSQDTGLVSQGKVANNFATSISSIEDALSEKLGVVMQAGATVIISLVVAFVHSWQLTLVLFSTIVLLFISNFGTAALDTRFERQIQQIEENAANLAEEVFNGIRIVMACVAESQLIDKYTAILEAARIKRLRKSPILAVQFSMSYFALLASYALAFWYGSILLSQGRISSSGTIVIVILSINQGTNGMRKILPIYGILSKARAASLSINKVINSTPAIDSLNPRGVVLDCVKGDIRLHDISFSYPARPSVNVLDHLNICFEAGNMTALIGTSGSGKSTIVGLLERWYEPIMGTITVDGFNINELNVKSLRGHIGLVQQEVTLFNDSIFYNVACGLYSTPFENCSEQEKRALVIQSCIEVGAHTFIESLPDGYETNVGDKGNLLSGGQKQRISIARAIISSPKILIFDEATSGLDIESERIVEAAIKKVSVGMTTIIITHKLSLIQRADQIVLLKNGSVLERGTHQSLLAMKGKYAQFYEAQELEAKIQSVDEPFKSSEIQESKESNVPESQLDKKTQMAKPFNIISPPMTVSSPGSSLFRSTWLILVEHRLLRKLVIAVIPTCIVAGAVYPAQAILFGHSVSRLGQIEANIRNGENFWSLMWFVVAIAILVAFFLMGTISSIMGTTTKFHYQIEYFKSILRQDPSFFDEKPNSKGALVASLSLHTNHMQILFTVLGSLLVALVNLTSCSILALAVSWRLALVGLFGSVPIILLAGYLRVRSASAKSKALSEPLLNSAQYASEVIGAVRTVAALTMENEVCLQLDKRMRESLAVFYKNIVVTMPLFAFSESGPFLGMALIFWYGGNLLADGKLETVELWIVFLAMLSGGEGAAEFFASSSSISRANHSINSIFYLRSKAGSTTDGLTTQQKHCHGGETKEPPNSIEFKSVDFSYPNSLRHLVLKEIDFIVDSGRNLAIVGPSGSGKSTIIALLEKFYKINKGSILINSSSLEKFNTEDYRRQTALVSQNTILFQGTLRDNILLGTHDLHSVDERLEAAAKDANIHEFIVSLPEGYNTQCGDKGFAFSGGQRQRIALARALVRQPKILLLDEATSALDSLSEMEVLDALGRITSHTTTVTVAHRLATVRNADCLLVLVKGRIVERGTHVQLMGIKGTYWAMNKAQALDSDF</sequence>
<dbReference type="PANTHER" id="PTHR43394:SF27">
    <property type="entry name" value="ATP-DEPENDENT TRANSLOCASE ABCB1-LIKE"/>
    <property type="match status" value="1"/>
</dbReference>
<name>A0A1D9QEI0_SCLS1</name>
<reference evidence="13" key="1">
    <citation type="journal article" date="2017" name="Genome Biol. Evol.">
        <title>The complete genome sequence of the phytopathogenic fungus Sclerotinia sclerotiorum reveals insights into the genome architecture of broad host range pathogens.</title>
        <authorList>
            <person name="Derbyshire M."/>
            <person name="Denton-Giles M."/>
            <person name="Hegedus D."/>
            <person name="Seifbarghy S."/>
            <person name="Rollins J."/>
            <person name="van Kan J."/>
            <person name="Seidl M.F."/>
            <person name="Faino L."/>
            <person name="Mbengue M."/>
            <person name="Navaud O."/>
            <person name="Raffaele S."/>
            <person name="Hammond-Kosack K."/>
            <person name="Heard S."/>
            <person name="Oliver R."/>
        </authorList>
    </citation>
    <scope>NUCLEOTIDE SEQUENCE [LARGE SCALE GENOMIC DNA]</scope>
    <source>
        <strain evidence="13">ATCC 18683 / 1980 / Ss-1</strain>
    </source>
</reference>
<protein>
    <recommendedName>
        <fullName evidence="14">ABC transporter</fullName>
    </recommendedName>
</protein>
<evidence type="ECO:0000256" key="8">
    <source>
        <dbReference type="ARBA" id="ARBA00023136"/>
    </source>
</evidence>
<dbReference type="VEuPathDB" id="FungiDB:sscle_10g080590"/>
<keyword evidence="4 9" id="KW-0812">Transmembrane</keyword>
<feature type="transmembrane region" description="Helical" evidence="9">
    <location>
        <begin position="678"/>
        <end position="700"/>
    </location>
</feature>
<dbReference type="InterPro" id="IPR011527">
    <property type="entry name" value="ABC1_TM_dom"/>
</dbReference>
<keyword evidence="6" id="KW-0067">ATP-binding</keyword>
<keyword evidence="5" id="KW-0547">Nucleotide-binding</keyword>
<feature type="domain" description="ABC transporter" evidence="10">
    <location>
        <begin position="1007"/>
        <end position="1245"/>
    </location>
</feature>
<dbReference type="Gene3D" id="3.40.50.300">
    <property type="entry name" value="P-loop containing nucleotide triphosphate hydrolases"/>
    <property type="match status" value="2"/>
</dbReference>
<dbReference type="CDD" id="cd18578">
    <property type="entry name" value="ABC_6TM_Pgp_ABCB1_D2_like"/>
    <property type="match status" value="1"/>
</dbReference>
<feature type="transmembrane region" description="Helical" evidence="9">
    <location>
        <begin position="155"/>
        <end position="175"/>
    </location>
</feature>
<evidence type="ECO:0000256" key="6">
    <source>
        <dbReference type="ARBA" id="ARBA00022840"/>
    </source>
</evidence>
<dbReference type="InterPro" id="IPR039421">
    <property type="entry name" value="Type_1_exporter"/>
</dbReference>
<proteinExistence type="inferred from homology"/>
<feature type="transmembrane region" description="Helical" evidence="9">
    <location>
        <begin position="83"/>
        <end position="106"/>
    </location>
</feature>
<feature type="transmembrane region" description="Helical" evidence="9">
    <location>
        <begin position="181"/>
        <end position="200"/>
    </location>
</feature>
<dbReference type="AlphaFoldDB" id="A0A1D9QEI0"/>
<evidence type="ECO:0000256" key="7">
    <source>
        <dbReference type="ARBA" id="ARBA00022989"/>
    </source>
</evidence>
<evidence type="ECO:0000256" key="5">
    <source>
        <dbReference type="ARBA" id="ARBA00022741"/>
    </source>
</evidence>
<keyword evidence="7 9" id="KW-1133">Transmembrane helix</keyword>
<feature type="transmembrane region" description="Helical" evidence="9">
    <location>
        <begin position="39"/>
        <end position="63"/>
    </location>
</feature>
<dbReference type="Gene3D" id="1.20.1560.10">
    <property type="entry name" value="ABC transporter type 1, transmembrane domain"/>
    <property type="match status" value="1"/>
</dbReference>
<dbReference type="InterPro" id="IPR036640">
    <property type="entry name" value="ABC1_TM_sf"/>
</dbReference>
<evidence type="ECO:0008006" key="14">
    <source>
        <dbReference type="Google" id="ProtNLM"/>
    </source>
</evidence>
<dbReference type="InterPro" id="IPR017871">
    <property type="entry name" value="ABC_transporter-like_CS"/>
</dbReference>
<dbReference type="SUPFAM" id="SSF52540">
    <property type="entry name" value="P-loop containing nucleoside triphosphate hydrolases"/>
    <property type="match status" value="2"/>
</dbReference>
<evidence type="ECO:0000259" key="10">
    <source>
        <dbReference type="PROSITE" id="PS50893"/>
    </source>
</evidence>
<dbReference type="EMBL" id="CP017823">
    <property type="protein sequence ID" value="APA13289.1"/>
    <property type="molecule type" value="Genomic_DNA"/>
</dbReference>
<evidence type="ECO:0000256" key="9">
    <source>
        <dbReference type="SAM" id="Phobius"/>
    </source>
</evidence>
<evidence type="ECO:0000256" key="3">
    <source>
        <dbReference type="ARBA" id="ARBA00007577"/>
    </source>
</evidence>
<dbReference type="SMART" id="SM00382">
    <property type="entry name" value="AAA"/>
    <property type="match status" value="2"/>
</dbReference>
<feature type="domain" description="ABC transporter" evidence="10">
    <location>
        <begin position="358"/>
        <end position="603"/>
    </location>
</feature>
<accession>A0A1D9QEI0</accession>